<dbReference type="GO" id="GO:0050863">
    <property type="term" value="P:regulation of T cell activation"/>
    <property type="evidence" value="ECO:0007669"/>
    <property type="project" value="UniProtKB-ARBA"/>
</dbReference>
<dbReference type="SMART" id="SM00406">
    <property type="entry name" value="IGv"/>
    <property type="match status" value="1"/>
</dbReference>
<accession>A0A667YV43</accession>
<dbReference type="InParanoid" id="A0A667YV43"/>
<dbReference type="InterPro" id="IPR050504">
    <property type="entry name" value="IgSF_BTN/MOG"/>
</dbReference>
<dbReference type="Ensembl" id="ENSMMDT00005035236.1">
    <property type="protein sequence ID" value="ENSMMDP00005034475.1"/>
    <property type="gene ID" value="ENSMMDG00005016233.1"/>
</dbReference>
<dbReference type="Proteomes" id="UP000472263">
    <property type="component" value="Chromosome 18"/>
</dbReference>
<reference evidence="8" key="2">
    <citation type="submission" date="2025-08" db="UniProtKB">
        <authorList>
            <consortium name="Ensembl"/>
        </authorList>
    </citation>
    <scope>IDENTIFICATION</scope>
</reference>
<dbReference type="InterPro" id="IPR003599">
    <property type="entry name" value="Ig_sub"/>
</dbReference>
<keyword evidence="3" id="KW-0472">Membrane</keyword>
<keyword evidence="2" id="KW-0732">Signal</keyword>
<dbReference type="GO" id="GO:0005102">
    <property type="term" value="F:signaling receptor binding"/>
    <property type="evidence" value="ECO:0007669"/>
    <property type="project" value="TreeGrafter"/>
</dbReference>
<reference evidence="8" key="3">
    <citation type="submission" date="2025-09" db="UniProtKB">
        <authorList>
            <consortium name="Ensembl"/>
        </authorList>
    </citation>
    <scope>IDENTIFICATION</scope>
</reference>
<evidence type="ECO:0000313" key="9">
    <source>
        <dbReference type="Proteomes" id="UP000472263"/>
    </source>
</evidence>
<keyword evidence="6" id="KW-0393">Immunoglobulin domain</keyword>
<dbReference type="GO" id="GO:0050852">
    <property type="term" value="P:T cell receptor signaling pathway"/>
    <property type="evidence" value="ECO:0007669"/>
    <property type="project" value="TreeGrafter"/>
</dbReference>
<dbReference type="Gene3D" id="2.60.40.10">
    <property type="entry name" value="Immunoglobulins"/>
    <property type="match status" value="1"/>
</dbReference>
<reference evidence="8" key="1">
    <citation type="submission" date="2019-06" db="EMBL/GenBank/DDBJ databases">
        <authorList>
            <consortium name="Wellcome Sanger Institute Data Sharing"/>
        </authorList>
    </citation>
    <scope>NUCLEOTIDE SEQUENCE [LARGE SCALE GENOMIC DNA]</scope>
</reference>
<evidence type="ECO:0000313" key="8">
    <source>
        <dbReference type="Ensembl" id="ENSMMDP00005034475.1"/>
    </source>
</evidence>
<dbReference type="Pfam" id="PF07686">
    <property type="entry name" value="V-set"/>
    <property type="match status" value="1"/>
</dbReference>
<proteinExistence type="predicted"/>
<dbReference type="InterPro" id="IPR013106">
    <property type="entry name" value="Ig_V-set"/>
</dbReference>
<evidence type="ECO:0000256" key="2">
    <source>
        <dbReference type="ARBA" id="ARBA00022729"/>
    </source>
</evidence>
<dbReference type="GeneTree" id="ENSGT01050000244843"/>
<keyword evidence="9" id="KW-1185">Reference proteome</keyword>
<comment type="subcellular location">
    <subcellularLocation>
        <location evidence="1">Membrane</location>
    </subcellularLocation>
</comment>
<dbReference type="InterPro" id="IPR013783">
    <property type="entry name" value="Ig-like_fold"/>
</dbReference>
<sequence>STPTGLLCFVNSLVSQQELYCFFPGQYQLIGPPQPIVAILGDVILPCHLRPAMDAVAMTVEWARPDLEPRFVHVWRDGVDLLSHQNPSYKGRTSLFINKMKHGDVSLTLSNVKLSDEGRYRCYIPSLDRETTVSLVIGNTLHCLPHFHPVPSCPSEVVRGSVSCSRSPYQTAALPPEPCHLMGLVFVQIPG</sequence>
<feature type="domain" description="Ig-like" evidence="7">
    <location>
        <begin position="24"/>
        <end position="134"/>
    </location>
</feature>
<protein>
    <recommendedName>
        <fullName evidence="7">Ig-like domain-containing protein</fullName>
    </recommendedName>
</protein>
<dbReference type="GO" id="GO:0001817">
    <property type="term" value="P:regulation of cytokine production"/>
    <property type="evidence" value="ECO:0007669"/>
    <property type="project" value="TreeGrafter"/>
</dbReference>
<dbReference type="FunFam" id="2.60.40.10:FF:000142">
    <property type="entry name" value="V-set domain-containing T-cell activation inhibitor 1"/>
    <property type="match status" value="1"/>
</dbReference>
<dbReference type="AlphaFoldDB" id="A0A667YV43"/>
<dbReference type="PANTHER" id="PTHR24100">
    <property type="entry name" value="BUTYROPHILIN"/>
    <property type="match status" value="1"/>
</dbReference>
<dbReference type="GO" id="GO:1903037">
    <property type="term" value="P:regulation of leukocyte cell-cell adhesion"/>
    <property type="evidence" value="ECO:0007669"/>
    <property type="project" value="UniProtKB-ARBA"/>
</dbReference>
<evidence type="ECO:0000256" key="3">
    <source>
        <dbReference type="ARBA" id="ARBA00023136"/>
    </source>
</evidence>
<evidence type="ECO:0000256" key="5">
    <source>
        <dbReference type="ARBA" id="ARBA00023180"/>
    </source>
</evidence>
<dbReference type="InterPro" id="IPR007110">
    <property type="entry name" value="Ig-like_dom"/>
</dbReference>
<evidence type="ECO:0000259" key="7">
    <source>
        <dbReference type="PROSITE" id="PS50835"/>
    </source>
</evidence>
<evidence type="ECO:0000256" key="6">
    <source>
        <dbReference type="ARBA" id="ARBA00023319"/>
    </source>
</evidence>
<evidence type="ECO:0000256" key="4">
    <source>
        <dbReference type="ARBA" id="ARBA00023157"/>
    </source>
</evidence>
<dbReference type="PROSITE" id="PS50835">
    <property type="entry name" value="IG_LIKE"/>
    <property type="match status" value="1"/>
</dbReference>
<dbReference type="GO" id="GO:0009897">
    <property type="term" value="C:external side of plasma membrane"/>
    <property type="evidence" value="ECO:0007669"/>
    <property type="project" value="TreeGrafter"/>
</dbReference>
<keyword evidence="5" id="KW-0325">Glycoprotein</keyword>
<dbReference type="InterPro" id="IPR036179">
    <property type="entry name" value="Ig-like_dom_sf"/>
</dbReference>
<name>A0A667YV43_9TELE</name>
<dbReference type="SMART" id="SM00409">
    <property type="entry name" value="IG"/>
    <property type="match status" value="1"/>
</dbReference>
<evidence type="ECO:0000256" key="1">
    <source>
        <dbReference type="ARBA" id="ARBA00004370"/>
    </source>
</evidence>
<keyword evidence="4" id="KW-1015">Disulfide bond</keyword>
<organism evidence="8 9">
    <name type="scientific">Myripristis murdjan</name>
    <name type="common">pinecone soldierfish</name>
    <dbReference type="NCBI Taxonomy" id="586833"/>
    <lineage>
        <taxon>Eukaryota</taxon>
        <taxon>Metazoa</taxon>
        <taxon>Chordata</taxon>
        <taxon>Craniata</taxon>
        <taxon>Vertebrata</taxon>
        <taxon>Euteleostomi</taxon>
        <taxon>Actinopterygii</taxon>
        <taxon>Neopterygii</taxon>
        <taxon>Teleostei</taxon>
        <taxon>Neoteleostei</taxon>
        <taxon>Acanthomorphata</taxon>
        <taxon>Holocentriformes</taxon>
        <taxon>Holocentridae</taxon>
        <taxon>Myripristis</taxon>
    </lineage>
</organism>
<dbReference type="SUPFAM" id="SSF48726">
    <property type="entry name" value="Immunoglobulin"/>
    <property type="match status" value="1"/>
</dbReference>